<accession>A0A0F5HWE6</accession>
<organism evidence="1 2">
    <name type="scientific">Bacillus thermotolerans</name>
    <name type="common">Quasibacillus thermotolerans</name>
    <dbReference type="NCBI Taxonomy" id="1221996"/>
    <lineage>
        <taxon>Bacteria</taxon>
        <taxon>Bacillati</taxon>
        <taxon>Bacillota</taxon>
        <taxon>Bacilli</taxon>
        <taxon>Bacillales</taxon>
        <taxon>Bacillaceae</taxon>
        <taxon>Bacillus</taxon>
    </lineage>
</organism>
<dbReference type="AlphaFoldDB" id="A0A0F5HWE6"/>
<dbReference type="EMBL" id="JWIR02000003">
    <property type="protein sequence ID" value="KKB43300.1"/>
    <property type="molecule type" value="Genomic_DNA"/>
</dbReference>
<evidence type="ECO:0000313" key="1">
    <source>
        <dbReference type="EMBL" id="KKB43300.1"/>
    </source>
</evidence>
<evidence type="ECO:0000313" key="2">
    <source>
        <dbReference type="Proteomes" id="UP000031563"/>
    </source>
</evidence>
<dbReference type="Proteomes" id="UP000031563">
    <property type="component" value="Unassembled WGS sequence"/>
</dbReference>
<accession>A0A0F5ID80</accession>
<reference evidence="1" key="1">
    <citation type="submission" date="2015-02" db="EMBL/GenBank/DDBJ databases">
        <title>Genome Assembly of Bacillaceae bacterium MTCC 8252.</title>
        <authorList>
            <person name="Verma A."/>
            <person name="Khatri I."/>
            <person name="Mual P."/>
            <person name="Subramanian S."/>
            <person name="Krishnamurthi S."/>
        </authorList>
    </citation>
    <scope>NUCLEOTIDE SEQUENCE [LARGE SCALE GENOMIC DNA]</scope>
    <source>
        <strain evidence="1">MTCC 8252</strain>
    </source>
</reference>
<protein>
    <submittedName>
        <fullName evidence="1">Uncharacterized protein</fullName>
    </submittedName>
</protein>
<keyword evidence="2" id="KW-1185">Reference proteome</keyword>
<name>A0A0F5HWE6_BACTR</name>
<gene>
    <name evidence="1" type="ORF">QY95_01545</name>
</gene>
<proteinExistence type="predicted"/>
<sequence>MKLTVSFPWRNPEDVQASFHRAAMLFSAVHLIKEKILIG</sequence>
<comment type="caution">
    <text evidence="1">The sequence shown here is derived from an EMBL/GenBank/DDBJ whole genome shotgun (WGS) entry which is preliminary data.</text>
</comment>